<protein>
    <submittedName>
        <fullName evidence="1">Uncharacterized protein</fullName>
    </submittedName>
</protein>
<evidence type="ECO:0000313" key="3">
    <source>
        <dbReference type="Proteomes" id="UP001218218"/>
    </source>
</evidence>
<dbReference type="EMBL" id="JARIHO010000032">
    <property type="protein sequence ID" value="KAJ7334843.1"/>
    <property type="molecule type" value="Genomic_DNA"/>
</dbReference>
<dbReference type="EMBL" id="JARIHO010000032">
    <property type="protein sequence ID" value="KAJ7334842.1"/>
    <property type="molecule type" value="Genomic_DNA"/>
</dbReference>
<comment type="caution">
    <text evidence="1">The sequence shown here is derived from an EMBL/GenBank/DDBJ whole genome shotgun (WGS) entry which is preliminary data.</text>
</comment>
<feature type="non-terminal residue" evidence="1">
    <location>
        <position position="1"/>
    </location>
</feature>
<accession>A0AAD6ZSB5</accession>
<gene>
    <name evidence="2" type="ORF">DFH08DRAFT_665820</name>
    <name evidence="1" type="ORF">DFH08DRAFT_668086</name>
</gene>
<dbReference type="Proteomes" id="UP001218218">
    <property type="component" value="Unassembled WGS sequence"/>
</dbReference>
<organism evidence="1 3">
    <name type="scientific">Mycena albidolilacea</name>
    <dbReference type="NCBI Taxonomy" id="1033008"/>
    <lineage>
        <taxon>Eukaryota</taxon>
        <taxon>Fungi</taxon>
        <taxon>Dikarya</taxon>
        <taxon>Basidiomycota</taxon>
        <taxon>Agaricomycotina</taxon>
        <taxon>Agaricomycetes</taxon>
        <taxon>Agaricomycetidae</taxon>
        <taxon>Agaricales</taxon>
        <taxon>Marasmiineae</taxon>
        <taxon>Mycenaceae</taxon>
        <taxon>Mycena</taxon>
    </lineage>
</organism>
<keyword evidence="3" id="KW-1185">Reference proteome</keyword>
<name>A0AAD6ZSB5_9AGAR</name>
<evidence type="ECO:0000313" key="2">
    <source>
        <dbReference type="EMBL" id="KAJ7334843.1"/>
    </source>
</evidence>
<feature type="non-terminal residue" evidence="1">
    <location>
        <position position="61"/>
    </location>
</feature>
<proteinExistence type="predicted"/>
<sequence length="61" mass="7086">LEDEDIPHRTKLAQLISTRFHAEYTAMIREIQNAVGRVAFTDDIWTRVNLHSHLAITAHYV</sequence>
<reference evidence="1" key="1">
    <citation type="submission" date="2023-03" db="EMBL/GenBank/DDBJ databases">
        <title>Massive genome expansion in bonnet fungi (Mycena s.s.) driven by repeated elements and novel gene families across ecological guilds.</title>
        <authorList>
            <consortium name="Lawrence Berkeley National Laboratory"/>
            <person name="Harder C.B."/>
            <person name="Miyauchi S."/>
            <person name="Viragh M."/>
            <person name="Kuo A."/>
            <person name="Thoen E."/>
            <person name="Andreopoulos B."/>
            <person name="Lu D."/>
            <person name="Skrede I."/>
            <person name="Drula E."/>
            <person name="Henrissat B."/>
            <person name="Morin E."/>
            <person name="Kohler A."/>
            <person name="Barry K."/>
            <person name="LaButti K."/>
            <person name="Morin E."/>
            <person name="Salamov A."/>
            <person name="Lipzen A."/>
            <person name="Mereny Z."/>
            <person name="Hegedus B."/>
            <person name="Baldrian P."/>
            <person name="Stursova M."/>
            <person name="Weitz H."/>
            <person name="Taylor A."/>
            <person name="Grigoriev I.V."/>
            <person name="Nagy L.G."/>
            <person name="Martin F."/>
            <person name="Kauserud H."/>
        </authorList>
    </citation>
    <scope>NUCLEOTIDE SEQUENCE</scope>
    <source>
        <strain evidence="1">CBHHK002</strain>
    </source>
</reference>
<evidence type="ECO:0000313" key="1">
    <source>
        <dbReference type="EMBL" id="KAJ7334842.1"/>
    </source>
</evidence>
<dbReference type="AlphaFoldDB" id="A0AAD6ZSB5"/>